<organism evidence="2 3">
    <name type="scientific">Portunus trituberculatus</name>
    <name type="common">Swimming crab</name>
    <name type="synonym">Neptunus trituberculatus</name>
    <dbReference type="NCBI Taxonomy" id="210409"/>
    <lineage>
        <taxon>Eukaryota</taxon>
        <taxon>Metazoa</taxon>
        <taxon>Ecdysozoa</taxon>
        <taxon>Arthropoda</taxon>
        <taxon>Crustacea</taxon>
        <taxon>Multicrustacea</taxon>
        <taxon>Malacostraca</taxon>
        <taxon>Eumalacostraca</taxon>
        <taxon>Eucarida</taxon>
        <taxon>Decapoda</taxon>
        <taxon>Pleocyemata</taxon>
        <taxon>Brachyura</taxon>
        <taxon>Eubrachyura</taxon>
        <taxon>Portunoidea</taxon>
        <taxon>Portunidae</taxon>
        <taxon>Portuninae</taxon>
        <taxon>Portunus</taxon>
    </lineage>
</organism>
<name>A0A5B7HQ40_PORTR</name>
<evidence type="ECO:0000313" key="2">
    <source>
        <dbReference type="EMBL" id="MPC71829.1"/>
    </source>
</evidence>
<dbReference type="EMBL" id="VSRR010033634">
    <property type="protein sequence ID" value="MPC71829.1"/>
    <property type="molecule type" value="Genomic_DNA"/>
</dbReference>
<feature type="compositionally biased region" description="Basic and acidic residues" evidence="1">
    <location>
        <begin position="1"/>
        <end position="11"/>
    </location>
</feature>
<dbReference type="AlphaFoldDB" id="A0A5B7HQ40"/>
<feature type="region of interest" description="Disordered" evidence="1">
    <location>
        <begin position="93"/>
        <end position="116"/>
    </location>
</feature>
<protein>
    <submittedName>
        <fullName evidence="2">Uncharacterized protein</fullName>
    </submittedName>
</protein>
<accession>A0A5B7HQ40</accession>
<comment type="caution">
    <text evidence="2">The sequence shown here is derived from an EMBL/GenBank/DDBJ whole genome shotgun (WGS) entry which is preliminary data.</text>
</comment>
<sequence>MMECERREWHSSPKLVSGGHDGSPLAVVMVVVAGVGSGTIPPRGWVTAWHPRSTCARPSRCQRNNNVHPCPATRRKTVPRVAMPAAIEITPRGKNARDWTDSEGHMMDGEGGTGRHSLSPVCLVSPVLTSRPPHLSSLSTTL</sequence>
<proteinExistence type="predicted"/>
<evidence type="ECO:0000313" key="3">
    <source>
        <dbReference type="Proteomes" id="UP000324222"/>
    </source>
</evidence>
<gene>
    <name evidence="2" type="ORF">E2C01_066119</name>
</gene>
<reference evidence="2 3" key="1">
    <citation type="submission" date="2019-05" db="EMBL/GenBank/DDBJ databases">
        <title>Another draft genome of Portunus trituberculatus and its Hox gene families provides insights of decapod evolution.</title>
        <authorList>
            <person name="Jeong J.-H."/>
            <person name="Song I."/>
            <person name="Kim S."/>
            <person name="Choi T."/>
            <person name="Kim D."/>
            <person name="Ryu S."/>
            <person name="Kim W."/>
        </authorList>
    </citation>
    <scope>NUCLEOTIDE SEQUENCE [LARGE SCALE GENOMIC DNA]</scope>
    <source>
        <tissue evidence="2">Muscle</tissue>
    </source>
</reference>
<dbReference type="Proteomes" id="UP000324222">
    <property type="component" value="Unassembled WGS sequence"/>
</dbReference>
<feature type="region of interest" description="Disordered" evidence="1">
    <location>
        <begin position="1"/>
        <end position="21"/>
    </location>
</feature>
<feature type="compositionally biased region" description="Basic and acidic residues" evidence="1">
    <location>
        <begin position="95"/>
        <end position="108"/>
    </location>
</feature>
<evidence type="ECO:0000256" key="1">
    <source>
        <dbReference type="SAM" id="MobiDB-lite"/>
    </source>
</evidence>
<keyword evidence="3" id="KW-1185">Reference proteome</keyword>